<keyword evidence="3" id="KW-1185">Reference proteome</keyword>
<protein>
    <submittedName>
        <fullName evidence="2">Uncharacterized protein</fullName>
    </submittedName>
</protein>
<dbReference type="AlphaFoldDB" id="B6IPH1"/>
<evidence type="ECO:0000313" key="3">
    <source>
        <dbReference type="Proteomes" id="UP000001591"/>
    </source>
</evidence>
<proteinExistence type="predicted"/>
<evidence type="ECO:0000313" key="2">
    <source>
        <dbReference type="EMBL" id="ACI99673.1"/>
    </source>
</evidence>
<name>B6IPH1_RHOCS</name>
<reference evidence="2 3" key="1">
    <citation type="journal article" date="2010" name="BMC Genomics">
        <title>Metabolic flexibility revealed in the genome of the cyst-forming alpha-1 proteobacterium Rhodospirillum centenum.</title>
        <authorList>
            <person name="Lu Y.K."/>
            <person name="Marden J."/>
            <person name="Han M."/>
            <person name="Swingley W.D."/>
            <person name="Mastrian S.D."/>
            <person name="Chowdhury S.R."/>
            <person name="Hao J."/>
            <person name="Helmy T."/>
            <person name="Kim S."/>
            <person name="Kurdoglu A.A."/>
            <person name="Matthies H.J."/>
            <person name="Rollo D."/>
            <person name="Stothard P."/>
            <person name="Blankenship R.E."/>
            <person name="Bauer C.E."/>
            <person name="Touchman J.W."/>
        </authorList>
    </citation>
    <scope>NUCLEOTIDE SEQUENCE [LARGE SCALE GENOMIC DNA]</scope>
    <source>
        <strain evidence="3">ATCC 51521 / SW</strain>
    </source>
</reference>
<dbReference type="HOGENOM" id="CLU_3256999_0_0_5"/>
<dbReference type="KEGG" id="rce:RC1_2286"/>
<evidence type="ECO:0000256" key="1">
    <source>
        <dbReference type="SAM" id="MobiDB-lite"/>
    </source>
</evidence>
<organism evidence="2 3">
    <name type="scientific">Rhodospirillum centenum (strain ATCC 51521 / SW)</name>
    <dbReference type="NCBI Taxonomy" id="414684"/>
    <lineage>
        <taxon>Bacteria</taxon>
        <taxon>Pseudomonadati</taxon>
        <taxon>Pseudomonadota</taxon>
        <taxon>Alphaproteobacteria</taxon>
        <taxon>Rhodospirillales</taxon>
        <taxon>Rhodospirillaceae</taxon>
        <taxon>Rhodospirillum</taxon>
    </lineage>
</organism>
<dbReference type="Proteomes" id="UP000001591">
    <property type="component" value="Chromosome"/>
</dbReference>
<accession>B6IPH1</accession>
<sequence length="42" mass="4355">MVERTIVAAARVRNPADSGPGTPLADKGTGPDEPVTPKKPTR</sequence>
<dbReference type="STRING" id="414684.RC1_2286"/>
<gene>
    <name evidence="2" type="ordered locus">RC1_2286</name>
</gene>
<dbReference type="EMBL" id="CP000613">
    <property type="protein sequence ID" value="ACI99673.1"/>
    <property type="molecule type" value="Genomic_DNA"/>
</dbReference>
<feature type="region of interest" description="Disordered" evidence="1">
    <location>
        <begin position="1"/>
        <end position="42"/>
    </location>
</feature>